<accession>A0A225ALF7</accession>
<comment type="caution">
    <text evidence="9">The sequence shown here is derived from an EMBL/GenBank/DDBJ whole genome shotgun (WGS) entry which is preliminary data.</text>
</comment>
<dbReference type="RefSeq" id="XP_020122532.1">
    <property type="nucleotide sequence ID" value="XM_020264718.1"/>
</dbReference>
<dbReference type="PANTHER" id="PTHR45881">
    <property type="entry name" value="CHECKPOINT SUPPRESSOR 1-LIKE, ISOFORM A-RELATED"/>
    <property type="match status" value="1"/>
</dbReference>
<dbReference type="GeneID" id="31002407"/>
<gene>
    <name evidence="9" type="ORF">UA08_02652</name>
</gene>
<evidence type="ECO:0000313" key="10">
    <source>
        <dbReference type="Proteomes" id="UP000214365"/>
    </source>
</evidence>
<dbReference type="CDD" id="cd00059">
    <property type="entry name" value="FH_FOX"/>
    <property type="match status" value="1"/>
</dbReference>
<evidence type="ECO:0000256" key="6">
    <source>
        <dbReference type="PROSITE-ProRule" id="PRU00089"/>
    </source>
</evidence>
<dbReference type="SUPFAM" id="SSF46785">
    <property type="entry name" value="Winged helix' DNA-binding domain"/>
    <property type="match status" value="1"/>
</dbReference>
<dbReference type="FunFam" id="1.10.10.10:FF:000260">
    <property type="entry name" value="Forkhead transcription factor (Sep1)"/>
    <property type="match status" value="1"/>
</dbReference>
<keyword evidence="5 6" id="KW-0539">Nucleus</keyword>
<keyword evidence="4" id="KW-0804">Transcription</keyword>
<evidence type="ECO:0000313" key="9">
    <source>
        <dbReference type="EMBL" id="OKL62411.1"/>
    </source>
</evidence>
<feature type="compositionally biased region" description="Low complexity" evidence="7">
    <location>
        <begin position="485"/>
        <end position="501"/>
    </location>
</feature>
<dbReference type="STRING" id="1441469.A0A225ALF7"/>
<sequence length="742" mass="80874">MASAHGQPGLNAIHHHPPSADQERRKSNTPKPPASLQPSPLPPHPEDISSTSNAPYVLNPPSTTGLRKSSPTKGYHRPKSSDSGHQGSKLGFVSISAPSPAMFPTDSPVKRNSSHYLHRRAPSLPLQAAFSTFPSAPSPYPTQHQFSSSFPNDGFADFPDPSCQVRPLKRSLMEAALLKDRQTSKKQKREDSVAFTLPEPHEMPPIVDDGSKPPYSYATLIGMAILRAPDRKLTLSSIYKWISDTFAFYRSGDAGWQNSIRHNLSLNKAFIKRERGKDDPGKGNYWAIEPGMEAQFVKDRSARRATLSSIPLPPIILQRDAPTFAPQSSTSMWRVPPPSSSSVQPTEVAKTQEPSSDATILASDPALQEDGPEEEAPSATAHPNIPRSSPPQVIRSSPPVAPSRFSRQGTPPTPTRPMASTAVPRSRNNPSAAANDSGYYSSLESSVMRTNKAGHILTSDLDIEPPRMKRGRAEEEIARIRSSSHDISPSHSKTLKKSSTSVAGSSPFRGEYVSLLPPPLTPMIKFKKPPKPPPSLSPNTNLRNHRRKIQQMVNSPIKHLGLGDEDVPWSPAFTIHDETSATPNNENIQLHFDIFADSVADVVYTPYKSPEKRAIKRDTGTGNALTESALSDITSTSVNKRSGRYLLSNNGKGSSASLSSHFHDSPSKIPPHQSARILDASNDDFFSFNMFEDGSDDVDGVDLLQGFKKIGGNAKDNNNSTIATTKSTGVKHQLNRNYTSFF</sequence>
<feature type="compositionally biased region" description="Polar residues" evidence="7">
    <location>
        <begin position="386"/>
        <end position="395"/>
    </location>
</feature>
<reference evidence="9 10" key="1">
    <citation type="submission" date="2015-06" db="EMBL/GenBank/DDBJ databases">
        <title>Talaromyces atroroseus IBT 11181 draft genome.</title>
        <authorList>
            <person name="Rasmussen K.B."/>
            <person name="Rasmussen S."/>
            <person name="Petersen B."/>
            <person name="Sicheritz-Ponten T."/>
            <person name="Mortensen U.H."/>
            <person name="Thrane U."/>
        </authorList>
    </citation>
    <scope>NUCLEOTIDE SEQUENCE [LARGE SCALE GENOMIC DNA]</scope>
    <source>
        <strain evidence="9 10">IBT 11181</strain>
    </source>
</reference>
<comment type="subcellular location">
    <subcellularLocation>
        <location evidence="1 6">Nucleus</location>
    </subcellularLocation>
</comment>
<feature type="compositionally biased region" description="Pro residues" evidence="7">
    <location>
        <begin position="30"/>
        <end position="43"/>
    </location>
</feature>
<dbReference type="Proteomes" id="UP000214365">
    <property type="component" value="Unassembled WGS sequence"/>
</dbReference>
<dbReference type="InterPro" id="IPR018122">
    <property type="entry name" value="TF_fork_head_CS_1"/>
</dbReference>
<evidence type="ECO:0000256" key="2">
    <source>
        <dbReference type="ARBA" id="ARBA00023015"/>
    </source>
</evidence>
<protein>
    <recommendedName>
        <fullName evidence="8">Fork-head domain-containing protein</fullName>
    </recommendedName>
</protein>
<dbReference type="PROSITE" id="PS50039">
    <property type="entry name" value="FORK_HEAD_3"/>
    <property type="match status" value="1"/>
</dbReference>
<dbReference type="InterPro" id="IPR036390">
    <property type="entry name" value="WH_DNA-bd_sf"/>
</dbReference>
<feature type="compositionally biased region" description="Polar residues" evidence="7">
    <location>
        <begin position="48"/>
        <end position="72"/>
    </location>
</feature>
<dbReference type="PROSITE" id="PS00657">
    <property type="entry name" value="FORK_HEAD_1"/>
    <property type="match status" value="1"/>
</dbReference>
<feature type="region of interest" description="Disordered" evidence="7">
    <location>
        <begin position="324"/>
        <end position="438"/>
    </location>
</feature>
<dbReference type="InterPro" id="IPR036388">
    <property type="entry name" value="WH-like_DNA-bd_sf"/>
</dbReference>
<feature type="region of interest" description="Disordered" evidence="7">
    <location>
        <begin position="644"/>
        <end position="673"/>
    </location>
</feature>
<feature type="compositionally biased region" description="Polar residues" evidence="7">
    <location>
        <begin position="426"/>
        <end position="438"/>
    </location>
</feature>
<feature type="domain" description="Fork-head" evidence="8">
    <location>
        <begin position="212"/>
        <end position="306"/>
    </location>
</feature>
<dbReference type="SMART" id="SM00339">
    <property type="entry name" value="FH"/>
    <property type="match status" value="1"/>
</dbReference>
<dbReference type="OrthoDB" id="5954824at2759"/>
<dbReference type="InterPro" id="IPR001766">
    <property type="entry name" value="Fork_head_dom"/>
</dbReference>
<evidence type="ECO:0000256" key="3">
    <source>
        <dbReference type="ARBA" id="ARBA00023125"/>
    </source>
</evidence>
<keyword evidence="10" id="KW-1185">Reference proteome</keyword>
<feature type="region of interest" description="Disordered" evidence="7">
    <location>
        <begin position="1"/>
        <end position="96"/>
    </location>
</feature>
<dbReference type="PROSITE" id="PS00658">
    <property type="entry name" value="FORK_HEAD_2"/>
    <property type="match status" value="1"/>
</dbReference>
<evidence type="ECO:0000256" key="5">
    <source>
        <dbReference type="ARBA" id="ARBA00023242"/>
    </source>
</evidence>
<dbReference type="Gene3D" id="1.10.10.10">
    <property type="entry name" value="Winged helix-like DNA-binding domain superfamily/Winged helix DNA-binding domain"/>
    <property type="match status" value="1"/>
</dbReference>
<proteinExistence type="predicted"/>
<evidence type="ECO:0000259" key="8">
    <source>
        <dbReference type="PROSITE" id="PS50039"/>
    </source>
</evidence>
<feature type="region of interest" description="Disordered" evidence="7">
    <location>
        <begin position="479"/>
        <end position="504"/>
    </location>
</feature>
<dbReference type="PANTHER" id="PTHR45881:SF1">
    <property type="entry name" value="FORK HEAD PROTEIN HOMOLOG 2"/>
    <property type="match status" value="1"/>
</dbReference>
<keyword evidence="2" id="KW-0805">Transcription regulation</keyword>
<dbReference type="AlphaFoldDB" id="A0A225ALF7"/>
<evidence type="ECO:0000256" key="4">
    <source>
        <dbReference type="ARBA" id="ARBA00023163"/>
    </source>
</evidence>
<name>A0A225ALF7_TALAT</name>
<dbReference type="Pfam" id="PF00250">
    <property type="entry name" value="Forkhead"/>
    <property type="match status" value="1"/>
</dbReference>
<dbReference type="EMBL" id="LFMY01000003">
    <property type="protein sequence ID" value="OKL62411.1"/>
    <property type="molecule type" value="Genomic_DNA"/>
</dbReference>
<feature type="compositionally biased region" description="Low complexity" evidence="7">
    <location>
        <begin position="647"/>
        <end position="660"/>
    </location>
</feature>
<dbReference type="GO" id="GO:0005634">
    <property type="term" value="C:nucleus"/>
    <property type="evidence" value="ECO:0007669"/>
    <property type="project" value="UniProtKB-SubCell"/>
</dbReference>
<dbReference type="GO" id="GO:0000978">
    <property type="term" value="F:RNA polymerase II cis-regulatory region sequence-specific DNA binding"/>
    <property type="evidence" value="ECO:0007669"/>
    <property type="project" value="TreeGrafter"/>
</dbReference>
<dbReference type="InterPro" id="IPR030456">
    <property type="entry name" value="TF_fork_head_CS_2"/>
</dbReference>
<keyword evidence="3 6" id="KW-0238">DNA-binding</keyword>
<dbReference type="PRINTS" id="PR00053">
    <property type="entry name" value="FORKHEAD"/>
</dbReference>
<evidence type="ECO:0000256" key="7">
    <source>
        <dbReference type="SAM" id="MobiDB-lite"/>
    </source>
</evidence>
<evidence type="ECO:0000256" key="1">
    <source>
        <dbReference type="ARBA" id="ARBA00004123"/>
    </source>
</evidence>
<organism evidence="9 10">
    <name type="scientific">Talaromyces atroroseus</name>
    <dbReference type="NCBI Taxonomy" id="1441469"/>
    <lineage>
        <taxon>Eukaryota</taxon>
        <taxon>Fungi</taxon>
        <taxon>Dikarya</taxon>
        <taxon>Ascomycota</taxon>
        <taxon>Pezizomycotina</taxon>
        <taxon>Eurotiomycetes</taxon>
        <taxon>Eurotiomycetidae</taxon>
        <taxon>Eurotiales</taxon>
        <taxon>Trichocomaceae</taxon>
        <taxon>Talaromyces</taxon>
        <taxon>Talaromyces sect. Trachyspermi</taxon>
    </lineage>
</organism>
<dbReference type="GO" id="GO:0001228">
    <property type="term" value="F:DNA-binding transcription activator activity, RNA polymerase II-specific"/>
    <property type="evidence" value="ECO:0007669"/>
    <property type="project" value="UniProtKB-ARBA"/>
</dbReference>
<feature type="DNA-binding region" description="Fork-head" evidence="6">
    <location>
        <begin position="212"/>
        <end position="306"/>
    </location>
</feature>
<feature type="region of interest" description="Disordered" evidence="7">
    <location>
        <begin position="523"/>
        <end position="542"/>
    </location>
</feature>